<evidence type="ECO:0000256" key="6">
    <source>
        <dbReference type="ARBA" id="ARBA00022989"/>
    </source>
</evidence>
<dbReference type="GO" id="GO:0036376">
    <property type="term" value="P:sodium ion export across plasma membrane"/>
    <property type="evidence" value="ECO:0007669"/>
    <property type="project" value="InterPro"/>
</dbReference>
<evidence type="ECO:0000256" key="2">
    <source>
        <dbReference type="ARBA" id="ARBA00005248"/>
    </source>
</evidence>
<dbReference type="PANTHER" id="PTHR31382:SF4">
    <property type="entry name" value="NA(+)_H(+) ANTIPORTER"/>
    <property type="match status" value="1"/>
</dbReference>
<keyword evidence="7" id="KW-0915">Sodium</keyword>
<keyword evidence="4" id="KW-0050">Antiport</keyword>
<evidence type="ECO:0000313" key="15">
    <source>
        <dbReference type="Proteomes" id="UP000717328"/>
    </source>
</evidence>
<dbReference type="Pfam" id="PF00999">
    <property type="entry name" value="Na_H_Exchanger"/>
    <property type="match status" value="1"/>
</dbReference>
<keyword evidence="10" id="KW-0739">Sodium transport</keyword>
<evidence type="ECO:0000256" key="4">
    <source>
        <dbReference type="ARBA" id="ARBA00022449"/>
    </source>
</evidence>
<dbReference type="GO" id="GO:0042391">
    <property type="term" value="P:regulation of membrane potential"/>
    <property type="evidence" value="ECO:0007669"/>
    <property type="project" value="InterPro"/>
</dbReference>
<dbReference type="GO" id="GO:0015385">
    <property type="term" value="F:sodium:proton antiporter activity"/>
    <property type="evidence" value="ECO:0007669"/>
    <property type="project" value="InterPro"/>
</dbReference>
<dbReference type="InterPro" id="IPR038770">
    <property type="entry name" value="Na+/solute_symporter_sf"/>
</dbReference>
<feature type="region of interest" description="Disordered" evidence="11">
    <location>
        <begin position="266"/>
        <end position="293"/>
    </location>
</feature>
<dbReference type="OrthoDB" id="2190219at2759"/>
<reference evidence="14" key="2">
    <citation type="submission" date="2021-10" db="EMBL/GenBank/DDBJ databases">
        <title>Phylogenomics reveals ancestral predisposition of the termite-cultivated fungus Termitomyces towards a domesticated lifestyle.</title>
        <authorList>
            <person name="Auxier B."/>
            <person name="Grum-Grzhimaylo A."/>
            <person name="Cardenas M.E."/>
            <person name="Lodge J.D."/>
            <person name="Laessoe T."/>
            <person name="Pedersen O."/>
            <person name="Smith M.E."/>
            <person name="Kuyper T.W."/>
            <person name="Franco-Molano E.A."/>
            <person name="Baroni T.J."/>
            <person name="Aanen D.K."/>
        </authorList>
    </citation>
    <scope>NUCLEOTIDE SEQUENCE</scope>
    <source>
        <strain evidence="14">D49</strain>
    </source>
</reference>
<evidence type="ECO:0000256" key="9">
    <source>
        <dbReference type="ARBA" id="ARBA00023136"/>
    </source>
</evidence>
<feature type="transmembrane region" description="Helical" evidence="12">
    <location>
        <begin position="97"/>
        <end position="120"/>
    </location>
</feature>
<dbReference type="GO" id="GO:0030007">
    <property type="term" value="P:intracellular potassium ion homeostasis"/>
    <property type="evidence" value="ECO:0007669"/>
    <property type="project" value="TreeGrafter"/>
</dbReference>
<evidence type="ECO:0000256" key="7">
    <source>
        <dbReference type="ARBA" id="ARBA00023053"/>
    </source>
</evidence>
<keyword evidence="9 12" id="KW-0472">Membrane</keyword>
<sequence length="293" mass="31873">MKFSHRRGYIDRESYVAQYLALAIFIAGVVSTIGSDDLLAAFAAGSAISWDGEFNDHTEGEVFASVIDLVLNCACFVYIGAWLPFDLFNTPELGIVPWRLIALFVSILALRRIPAILALYKWIPEIKTWREALFSGHFALQMGVGAIFISSLALHKLPTPQNPPQNEEEMLAACLEPIVAFIVLGSIVIHGLSIPFFSLSKNTLTLTNTMTSKTPDWMIGIRHAPIGGTPIGFATPKVPLEAVASGGNLSVAVSALELNRVLEQQQNAQSTPAQNVHEPELAEPKAVHFPKAQ</sequence>
<feature type="transmembrane region" description="Helical" evidence="12">
    <location>
        <begin position="62"/>
        <end position="85"/>
    </location>
</feature>
<feature type="transmembrane region" description="Helical" evidence="12">
    <location>
        <begin position="132"/>
        <end position="154"/>
    </location>
</feature>
<evidence type="ECO:0000256" key="8">
    <source>
        <dbReference type="ARBA" id="ARBA00023065"/>
    </source>
</evidence>
<comment type="subcellular location">
    <subcellularLocation>
        <location evidence="1">Membrane</location>
        <topology evidence="1">Multi-pass membrane protein</topology>
    </subcellularLocation>
</comment>
<dbReference type="Proteomes" id="UP000717328">
    <property type="component" value="Unassembled WGS sequence"/>
</dbReference>
<evidence type="ECO:0000256" key="12">
    <source>
        <dbReference type="SAM" id="Phobius"/>
    </source>
</evidence>
<comment type="similarity">
    <text evidence="2">Belongs to the fungal Na(+)/H(+) exchanger family.</text>
</comment>
<feature type="compositionally biased region" description="Basic and acidic residues" evidence="11">
    <location>
        <begin position="277"/>
        <end position="286"/>
    </location>
</feature>
<keyword evidence="8" id="KW-0406">Ion transport</keyword>
<keyword evidence="5 12" id="KW-0812">Transmembrane</keyword>
<dbReference type="EMBL" id="JABCKI010005789">
    <property type="protein sequence ID" value="KAG5637987.1"/>
    <property type="molecule type" value="Genomic_DNA"/>
</dbReference>
<dbReference type="Gene3D" id="1.20.1530.20">
    <property type="match status" value="1"/>
</dbReference>
<keyword evidence="15" id="KW-1185">Reference proteome</keyword>
<evidence type="ECO:0000256" key="11">
    <source>
        <dbReference type="SAM" id="MobiDB-lite"/>
    </source>
</evidence>
<dbReference type="AlphaFoldDB" id="A0A9P7FZI7"/>
<feature type="domain" description="Cation/H+ exchanger transmembrane" evidence="13">
    <location>
        <begin position="10"/>
        <end position="197"/>
    </location>
</feature>
<evidence type="ECO:0000256" key="10">
    <source>
        <dbReference type="ARBA" id="ARBA00023201"/>
    </source>
</evidence>
<protein>
    <recommendedName>
        <fullName evidence="13">Cation/H+ exchanger transmembrane domain-containing protein</fullName>
    </recommendedName>
</protein>
<evidence type="ECO:0000259" key="13">
    <source>
        <dbReference type="Pfam" id="PF00999"/>
    </source>
</evidence>
<dbReference type="InterPro" id="IPR004712">
    <property type="entry name" value="Na+/H+_antiporter_fungi"/>
</dbReference>
<evidence type="ECO:0000256" key="5">
    <source>
        <dbReference type="ARBA" id="ARBA00022692"/>
    </source>
</evidence>
<name>A0A9P7FZI7_9AGAR</name>
<gene>
    <name evidence="14" type="ORF">H0H81_002348</name>
</gene>
<keyword evidence="3" id="KW-0813">Transport</keyword>
<evidence type="ECO:0000313" key="14">
    <source>
        <dbReference type="EMBL" id="KAG5637987.1"/>
    </source>
</evidence>
<dbReference type="PANTHER" id="PTHR31382">
    <property type="entry name" value="NA(+)/H(+) ANTIPORTER"/>
    <property type="match status" value="1"/>
</dbReference>
<dbReference type="InterPro" id="IPR006153">
    <property type="entry name" value="Cation/H_exchanger_TM"/>
</dbReference>
<evidence type="ECO:0000256" key="3">
    <source>
        <dbReference type="ARBA" id="ARBA00022448"/>
    </source>
</evidence>
<proteinExistence type="inferred from homology"/>
<evidence type="ECO:0000256" key="1">
    <source>
        <dbReference type="ARBA" id="ARBA00004141"/>
    </source>
</evidence>
<keyword evidence="6 12" id="KW-1133">Transmembrane helix</keyword>
<feature type="transmembrane region" description="Helical" evidence="12">
    <location>
        <begin position="178"/>
        <end position="199"/>
    </location>
</feature>
<reference evidence="14" key="1">
    <citation type="submission" date="2021-02" db="EMBL/GenBank/DDBJ databases">
        <authorList>
            <person name="Nieuwenhuis M."/>
            <person name="Van De Peppel L.J.J."/>
        </authorList>
    </citation>
    <scope>NUCLEOTIDE SEQUENCE</scope>
    <source>
        <strain evidence="14">D49</strain>
    </source>
</reference>
<feature type="transmembrane region" description="Helical" evidence="12">
    <location>
        <begin position="20"/>
        <end position="50"/>
    </location>
</feature>
<dbReference type="GO" id="GO:0005886">
    <property type="term" value="C:plasma membrane"/>
    <property type="evidence" value="ECO:0007669"/>
    <property type="project" value="InterPro"/>
</dbReference>
<accession>A0A9P7FZI7</accession>
<comment type="caution">
    <text evidence="14">The sequence shown here is derived from an EMBL/GenBank/DDBJ whole genome shotgun (WGS) entry which is preliminary data.</text>
</comment>
<organism evidence="14 15">
    <name type="scientific">Sphagnurus paluster</name>
    <dbReference type="NCBI Taxonomy" id="117069"/>
    <lineage>
        <taxon>Eukaryota</taxon>
        <taxon>Fungi</taxon>
        <taxon>Dikarya</taxon>
        <taxon>Basidiomycota</taxon>
        <taxon>Agaricomycotina</taxon>
        <taxon>Agaricomycetes</taxon>
        <taxon>Agaricomycetidae</taxon>
        <taxon>Agaricales</taxon>
        <taxon>Tricholomatineae</taxon>
        <taxon>Lyophyllaceae</taxon>
        <taxon>Sphagnurus</taxon>
    </lineage>
</organism>
<dbReference type="GO" id="GO:0120029">
    <property type="term" value="P:proton export across plasma membrane"/>
    <property type="evidence" value="ECO:0007669"/>
    <property type="project" value="InterPro"/>
</dbReference>